<evidence type="ECO:0000313" key="2">
    <source>
        <dbReference type="EMBL" id="KAK6782580.1"/>
    </source>
</evidence>
<dbReference type="Proteomes" id="UP001371456">
    <property type="component" value="Unassembled WGS sequence"/>
</dbReference>
<dbReference type="EMBL" id="JBANQN010000008">
    <property type="protein sequence ID" value="KAK6782580.1"/>
    <property type="molecule type" value="Genomic_DNA"/>
</dbReference>
<keyword evidence="3" id="KW-1185">Reference proteome</keyword>
<feature type="chain" id="PRO_5042903999" evidence="1">
    <location>
        <begin position="20"/>
        <end position="46"/>
    </location>
</feature>
<comment type="caution">
    <text evidence="2">The sequence shown here is derived from an EMBL/GenBank/DDBJ whole genome shotgun (WGS) entry which is preliminary data.</text>
</comment>
<protein>
    <submittedName>
        <fullName evidence="2">Uncharacterized protein</fullName>
    </submittedName>
</protein>
<feature type="signal peptide" evidence="1">
    <location>
        <begin position="1"/>
        <end position="19"/>
    </location>
</feature>
<reference evidence="2 3" key="1">
    <citation type="submission" date="2024-02" db="EMBL/GenBank/DDBJ databases">
        <title>de novo genome assembly of Solanum bulbocastanum strain 11H21.</title>
        <authorList>
            <person name="Hosaka A.J."/>
        </authorList>
    </citation>
    <scope>NUCLEOTIDE SEQUENCE [LARGE SCALE GENOMIC DNA]</scope>
    <source>
        <tissue evidence="2">Young leaves</tissue>
    </source>
</reference>
<evidence type="ECO:0000313" key="3">
    <source>
        <dbReference type="Proteomes" id="UP001371456"/>
    </source>
</evidence>
<sequence>MLSKQLFPLFLTCIAVATAASIIAEDATVVTCSTVYSSPNHVLATY</sequence>
<organism evidence="2 3">
    <name type="scientific">Solanum bulbocastanum</name>
    <name type="common">Wild potato</name>
    <dbReference type="NCBI Taxonomy" id="147425"/>
    <lineage>
        <taxon>Eukaryota</taxon>
        <taxon>Viridiplantae</taxon>
        <taxon>Streptophyta</taxon>
        <taxon>Embryophyta</taxon>
        <taxon>Tracheophyta</taxon>
        <taxon>Spermatophyta</taxon>
        <taxon>Magnoliopsida</taxon>
        <taxon>eudicotyledons</taxon>
        <taxon>Gunneridae</taxon>
        <taxon>Pentapetalae</taxon>
        <taxon>asterids</taxon>
        <taxon>lamiids</taxon>
        <taxon>Solanales</taxon>
        <taxon>Solanaceae</taxon>
        <taxon>Solanoideae</taxon>
        <taxon>Solaneae</taxon>
        <taxon>Solanum</taxon>
    </lineage>
</organism>
<dbReference type="AlphaFoldDB" id="A0AAN8T8N0"/>
<name>A0AAN8T8N0_SOLBU</name>
<evidence type="ECO:0000256" key="1">
    <source>
        <dbReference type="SAM" id="SignalP"/>
    </source>
</evidence>
<gene>
    <name evidence="2" type="ORF">RDI58_020376</name>
</gene>
<accession>A0AAN8T8N0</accession>
<keyword evidence="1" id="KW-0732">Signal</keyword>
<proteinExistence type="predicted"/>